<feature type="transmembrane region" description="Helical" evidence="1">
    <location>
        <begin position="52"/>
        <end position="69"/>
    </location>
</feature>
<name>A0A554RVT5_9ACTN</name>
<dbReference type="OrthoDB" id="3400154at2"/>
<keyword evidence="1" id="KW-0472">Membrane</keyword>
<dbReference type="Proteomes" id="UP000316988">
    <property type="component" value="Unassembled WGS sequence"/>
</dbReference>
<reference evidence="2 3" key="1">
    <citation type="submission" date="2019-07" db="EMBL/GenBank/DDBJ databases">
        <authorList>
            <person name="Zhao L.H."/>
        </authorList>
    </citation>
    <scope>NUCLEOTIDE SEQUENCE [LARGE SCALE GENOMIC DNA]</scope>
    <source>
        <strain evidence="2 3">Co35</strain>
    </source>
</reference>
<keyword evidence="3" id="KW-1185">Reference proteome</keyword>
<dbReference type="AlphaFoldDB" id="A0A554RVT5"/>
<accession>A0A554RVT5</accession>
<dbReference type="RefSeq" id="WP_143914366.1">
    <property type="nucleotide sequence ID" value="NZ_VLNT01000015.1"/>
</dbReference>
<evidence type="ECO:0000313" key="2">
    <source>
        <dbReference type="EMBL" id="TSD58214.1"/>
    </source>
</evidence>
<feature type="transmembrane region" description="Helical" evidence="1">
    <location>
        <begin position="90"/>
        <end position="119"/>
    </location>
</feature>
<sequence>MRAVGAEVVKLRTLPAAVWTLLITLGAVALLAAAFAATPDASSSAVDITTQTVRFAQVGVLVMGIWPVAQEYAGRQRCTTLLAVPRRGTLVLAKVAVAAGASLIAAATSLAAGLVAGVAAGAELRIGTGEAQSLGGAVLYLVLIGLLGHGLALIARSLAPALVAGLMLVLLIPPLLQQVTEYARWLPSSAGELLFESSDRVLGPVGGGAVLLAWVVVVTAAGALQLIRRDA</sequence>
<keyword evidence="1" id="KW-1133">Transmembrane helix</keyword>
<comment type="caution">
    <text evidence="2">The sequence shown here is derived from an EMBL/GenBank/DDBJ whole genome shotgun (WGS) entry which is preliminary data.</text>
</comment>
<feature type="transmembrane region" description="Helical" evidence="1">
    <location>
        <begin position="158"/>
        <end position="176"/>
    </location>
</feature>
<feature type="transmembrane region" description="Helical" evidence="1">
    <location>
        <begin position="131"/>
        <end position="151"/>
    </location>
</feature>
<evidence type="ECO:0000256" key="1">
    <source>
        <dbReference type="SAM" id="Phobius"/>
    </source>
</evidence>
<gene>
    <name evidence="2" type="ORF">FNM00_15030</name>
</gene>
<keyword evidence="1" id="KW-0812">Transmembrane</keyword>
<organism evidence="2 3">
    <name type="scientific">Aeromicrobium piscarium</name>
    <dbReference type="NCBI Taxonomy" id="2590901"/>
    <lineage>
        <taxon>Bacteria</taxon>
        <taxon>Bacillati</taxon>
        <taxon>Actinomycetota</taxon>
        <taxon>Actinomycetes</taxon>
        <taxon>Propionibacteriales</taxon>
        <taxon>Nocardioidaceae</taxon>
        <taxon>Aeromicrobium</taxon>
    </lineage>
</organism>
<protein>
    <submittedName>
        <fullName evidence="2">ABC transporter permease</fullName>
    </submittedName>
</protein>
<proteinExistence type="predicted"/>
<dbReference type="EMBL" id="VLNT01000015">
    <property type="protein sequence ID" value="TSD58214.1"/>
    <property type="molecule type" value="Genomic_DNA"/>
</dbReference>
<feature type="transmembrane region" description="Helical" evidence="1">
    <location>
        <begin position="205"/>
        <end position="227"/>
    </location>
</feature>
<evidence type="ECO:0000313" key="3">
    <source>
        <dbReference type="Proteomes" id="UP000316988"/>
    </source>
</evidence>